<keyword evidence="2" id="KW-0812">Transmembrane</keyword>
<evidence type="ECO:0000256" key="1">
    <source>
        <dbReference type="SAM" id="MobiDB-lite"/>
    </source>
</evidence>
<feature type="region of interest" description="Disordered" evidence="1">
    <location>
        <begin position="387"/>
        <end position="406"/>
    </location>
</feature>
<organism evidence="4 6">
    <name type="scientific">Leishmania shawi</name>
    <dbReference type="NCBI Taxonomy" id="5680"/>
    <lineage>
        <taxon>Eukaryota</taxon>
        <taxon>Discoba</taxon>
        <taxon>Euglenozoa</taxon>
        <taxon>Kinetoplastea</taxon>
        <taxon>Metakinetoplastina</taxon>
        <taxon>Trypanosomatida</taxon>
        <taxon>Trypanosomatidae</taxon>
        <taxon>Leishmaniinae</taxon>
        <taxon>Leishmania</taxon>
        <taxon>Leishmania guyanensis species complex</taxon>
    </lineage>
</organism>
<accession>A0AAW3BKK6</accession>
<proteinExistence type="predicted"/>
<sequence length="406" mass="43620">MLLLAYFRRGRITRRHRPLFHIVLVLVVVLLLVVHGSAPAAALTGTAPCPATAEAAAEWCIKWFGGAGGTVTAGTWNEAFFSCVCNGAVSLRIDRHLSPIIESGQKWLPSVASPSLAGSSSSLDEFSSSALNNSGSSSSLRPDWASSLRWLLARFSSSMTEGYTCQWTGFFSEYPDGVQCLPSTGVCPTTCTVMPPYLCEGQQAGSCTVGSNGTLLYSCSTCTGRLFTINTTGPDTCNRAYTEELCDPEIDCSGHGCCATDHVESSSSSEAENVCKCFANRSHGFYAGSNCAACASGYYVNSEGVCKTHVQPGQVLLASIATTWTMVSPNLAVLFLFVIFSMVRKLNASDRPFELTGLRRANLSSVHVARRRQQSLFHSKYIPMRPAKSRSFANPNQPRARGPSAY</sequence>
<gene>
    <name evidence="3" type="ORF">Q4I29_005423</name>
    <name evidence="4" type="ORF">Q4I32_005484</name>
</gene>
<reference evidence="4 5" key="1">
    <citation type="submission" date="2024-02" db="EMBL/GenBank/DDBJ databases">
        <title>FIRST GENOME SEQUENCES OF Leishmania (Viannia) shawi, Leishmania (Viannia) lindenbergi AND Leishmania (Viannia) utingensis.</title>
        <authorList>
            <person name="Resadore F."/>
            <person name="Custodio M.G.F."/>
            <person name="Boite M.C."/>
            <person name="Cupolillo E."/>
            <person name="Ferreira G.E.M."/>
        </authorList>
    </citation>
    <scope>NUCLEOTIDE SEQUENCE</scope>
    <source>
        <strain evidence="3 5">MCEB/BR/1984/M8408</strain>
        <strain evidence="4">MHOM/BR/2013/18 LTA MLF</strain>
    </source>
</reference>
<keyword evidence="5" id="KW-1185">Reference proteome</keyword>
<name>A0AAW3BKK6_9TRYP</name>
<evidence type="ECO:0000313" key="5">
    <source>
        <dbReference type="Proteomes" id="UP001443563"/>
    </source>
</evidence>
<dbReference type="EMBL" id="JBAMZM010000030">
    <property type="protein sequence ID" value="KAL0501175.1"/>
    <property type="molecule type" value="Genomic_DNA"/>
</dbReference>
<feature type="transmembrane region" description="Helical" evidence="2">
    <location>
        <begin position="315"/>
        <end position="343"/>
    </location>
</feature>
<evidence type="ECO:0000313" key="3">
    <source>
        <dbReference type="EMBL" id="KAL0501175.1"/>
    </source>
</evidence>
<dbReference type="AlphaFoldDB" id="A0AAW3BKK6"/>
<keyword evidence="2" id="KW-0472">Membrane</keyword>
<evidence type="ECO:0000256" key="2">
    <source>
        <dbReference type="SAM" id="Phobius"/>
    </source>
</evidence>
<evidence type="ECO:0000313" key="6">
    <source>
        <dbReference type="Proteomes" id="UP001500493"/>
    </source>
</evidence>
<dbReference type="Proteomes" id="UP001500493">
    <property type="component" value="Unassembled WGS sequence"/>
</dbReference>
<evidence type="ECO:0000313" key="4">
    <source>
        <dbReference type="EMBL" id="KAL0522683.1"/>
    </source>
</evidence>
<dbReference type="Proteomes" id="UP001443563">
    <property type="component" value="Unassembled WGS sequence"/>
</dbReference>
<dbReference type="EMBL" id="JBAMZJ010000030">
    <property type="protein sequence ID" value="KAL0522683.1"/>
    <property type="molecule type" value="Genomic_DNA"/>
</dbReference>
<protein>
    <submittedName>
        <fullName evidence="4">Uncharacterized protein</fullName>
    </submittedName>
</protein>
<keyword evidence="2" id="KW-1133">Transmembrane helix</keyword>
<comment type="caution">
    <text evidence="4">The sequence shown here is derived from an EMBL/GenBank/DDBJ whole genome shotgun (WGS) entry which is preliminary data.</text>
</comment>